<proteinExistence type="predicted"/>
<evidence type="ECO:0000313" key="2">
    <source>
        <dbReference type="EMBL" id="KAG5571612.1"/>
    </source>
</evidence>
<feature type="compositionally biased region" description="Polar residues" evidence="1">
    <location>
        <begin position="56"/>
        <end position="70"/>
    </location>
</feature>
<reference evidence="2 3" key="1">
    <citation type="submission" date="2020-09" db="EMBL/GenBank/DDBJ databases">
        <title>De no assembly of potato wild relative species, Solanum commersonii.</title>
        <authorList>
            <person name="Cho K."/>
        </authorList>
    </citation>
    <scope>NUCLEOTIDE SEQUENCE [LARGE SCALE GENOMIC DNA]</scope>
    <source>
        <strain evidence="2">LZ3.2</strain>
        <tissue evidence="2">Leaf</tissue>
    </source>
</reference>
<evidence type="ECO:0000256" key="1">
    <source>
        <dbReference type="SAM" id="MobiDB-lite"/>
    </source>
</evidence>
<gene>
    <name evidence="2" type="ORF">H5410_061378</name>
</gene>
<comment type="caution">
    <text evidence="2">The sequence shown here is derived from an EMBL/GenBank/DDBJ whole genome shotgun (WGS) entry which is preliminary data.</text>
</comment>
<name>A0A9J5W8P8_SOLCO</name>
<accession>A0A9J5W8P8</accession>
<sequence length="121" mass="13675">MACVPYEILLNVGHLIVNEFWEFMLHDSPSIIVSSLITNKLQIMKDMVMRLPQGPGESSSGPMSFNQRKQKAQAQLDNFEKAYVDLSSNMVFNNNELLLTLRPNEVGDAPVWTDDEEAEDS</sequence>
<organism evidence="2 3">
    <name type="scientific">Solanum commersonii</name>
    <name type="common">Commerson's wild potato</name>
    <name type="synonym">Commerson's nightshade</name>
    <dbReference type="NCBI Taxonomy" id="4109"/>
    <lineage>
        <taxon>Eukaryota</taxon>
        <taxon>Viridiplantae</taxon>
        <taxon>Streptophyta</taxon>
        <taxon>Embryophyta</taxon>
        <taxon>Tracheophyta</taxon>
        <taxon>Spermatophyta</taxon>
        <taxon>Magnoliopsida</taxon>
        <taxon>eudicotyledons</taxon>
        <taxon>Gunneridae</taxon>
        <taxon>Pentapetalae</taxon>
        <taxon>asterids</taxon>
        <taxon>lamiids</taxon>
        <taxon>Solanales</taxon>
        <taxon>Solanaceae</taxon>
        <taxon>Solanoideae</taxon>
        <taxon>Solaneae</taxon>
        <taxon>Solanum</taxon>
    </lineage>
</organism>
<feature type="region of interest" description="Disordered" evidence="1">
    <location>
        <begin position="51"/>
        <end position="70"/>
    </location>
</feature>
<keyword evidence="3" id="KW-1185">Reference proteome</keyword>
<dbReference type="Proteomes" id="UP000824120">
    <property type="component" value="Chromosome 12"/>
</dbReference>
<evidence type="ECO:0000313" key="3">
    <source>
        <dbReference type="Proteomes" id="UP000824120"/>
    </source>
</evidence>
<dbReference type="AlphaFoldDB" id="A0A9J5W8P8"/>
<protein>
    <submittedName>
        <fullName evidence="2">Uncharacterized protein</fullName>
    </submittedName>
</protein>
<dbReference type="EMBL" id="JACXVP010000012">
    <property type="protein sequence ID" value="KAG5571612.1"/>
    <property type="molecule type" value="Genomic_DNA"/>
</dbReference>